<gene>
    <name evidence="2" type="ORF">KFK09_025159</name>
</gene>
<evidence type="ECO:0000313" key="2">
    <source>
        <dbReference type="EMBL" id="KAI0495012.1"/>
    </source>
</evidence>
<keyword evidence="1" id="KW-0732">Signal</keyword>
<accession>A0A8T3AGY5</accession>
<dbReference type="Proteomes" id="UP000829196">
    <property type="component" value="Unassembled WGS sequence"/>
</dbReference>
<keyword evidence="3" id="KW-1185">Reference proteome</keyword>
<evidence type="ECO:0000256" key="1">
    <source>
        <dbReference type="SAM" id="SignalP"/>
    </source>
</evidence>
<feature type="chain" id="PRO_5035893267" evidence="1">
    <location>
        <begin position="17"/>
        <end position="158"/>
    </location>
</feature>
<dbReference type="PANTHER" id="PTHR47850">
    <property type="entry name" value="F-BOX/KELCH-REPEAT PROTEIN OR23"/>
    <property type="match status" value="1"/>
</dbReference>
<feature type="signal peptide" evidence="1">
    <location>
        <begin position="1"/>
        <end position="16"/>
    </location>
</feature>
<dbReference type="OrthoDB" id="771292at2759"/>
<protein>
    <submittedName>
        <fullName evidence="2">Uncharacterized protein</fullName>
    </submittedName>
</protein>
<proteinExistence type="predicted"/>
<organism evidence="2 3">
    <name type="scientific">Dendrobium nobile</name>
    <name type="common">Orchid</name>
    <dbReference type="NCBI Taxonomy" id="94219"/>
    <lineage>
        <taxon>Eukaryota</taxon>
        <taxon>Viridiplantae</taxon>
        <taxon>Streptophyta</taxon>
        <taxon>Embryophyta</taxon>
        <taxon>Tracheophyta</taxon>
        <taxon>Spermatophyta</taxon>
        <taxon>Magnoliopsida</taxon>
        <taxon>Liliopsida</taxon>
        <taxon>Asparagales</taxon>
        <taxon>Orchidaceae</taxon>
        <taxon>Epidendroideae</taxon>
        <taxon>Malaxideae</taxon>
        <taxon>Dendrobiinae</taxon>
        <taxon>Dendrobium</taxon>
    </lineage>
</organism>
<dbReference type="PANTHER" id="PTHR47850:SF1">
    <property type="entry name" value="F-BOX_KELCH-REPEAT PROTEIN OR23"/>
    <property type="match status" value="1"/>
</dbReference>
<name>A0A8T3AGY5_DENNO</name>
<evidence type="ECO:0000313" key="3">
    <source>
        <dbReference type="Proteomes" id="UP000829196"/>
    </source>
</evidence>
<comment type="caution">
    <text evidence="2">The sequence shown here is derived from an EMBL/GenBank/DDBJ whole genome shotgun (WGS) entry which is preliminary data.</text>
</comment>
<sequence>MLQWWCLLSLFNLSTRIEVWECRNALLSISCLTRSTMMLRFRVPLCSTHHLPPTTQYNVTILRYNFALNRWLKESSLRRKLPSEDSCGFVAMNGELCVLTKAIPLIDPSEPGKVFRKRITLEIQAYDPQRKKWRFFTTNPPFHHPIDFKTAVSCSIQL</sequence>
<reference evidence="2" key="1">
    <citation type="journal article" date="2022" name="Front. Genet.">
        <title>Chromosome-Scale Assembly of the Dendrobium nobile Genome Provides Insights Into the Molecular Mechanism of the Biosynthesis of the Medicinal Active Ingredient of Dendrobium.</title>
        <authorList>
            <person name="Xu Q."/>
            <person name="Niu S.-C."/>
            <person name="Li K.-L."/>
            <person name="Zheng P.-J."/>
            <person name="Zhang X.-J."/>
            <person name="Jia Y."/>
            <person name="Liu Y."/>
            <person name="Niu Y.-X."/>
            <person name="Yu L.-H."/>
            <person name="Chen D.-F."/>
            <person name="Zhang G.-Q."/>
        </authorList>
    </citation>
    <scope>NUCLEOTIDE SEQUENCE</scope>
    <source>
        <tissue evidence="2">Leaf</tissue>
    </source>
</reference>
<dbReference type="AlphaFoldDB" id="A0A8T3AGY5"/>
<dbReference type="EMBL" id="JAGYWB010000017">
    <property type="protein sequence ID" value="KAI0495012.1"/>
    <property type="molecule type" value="Genomic_DNA"/>
</dbReference>